<dbReference type="RefSeq" id="WP_150657353.1">
    <property type="nucleotide sequence ID" value="NZ_CABVJH010000006.1"/>
</dbReference>
<accession>A0A5E7WFV6</accession>
<dbReference type="Gene3D" id="3.20.20.70">
    <property type="entry name" value="Aldolase class I"/>
    <property type="match status" value="1"/>
</dbReference>
<protein>
    <recommendedName>
        <fullName evidence="3">Biotin synthase</fullName>
    </recommendedName>
</protein>
<name>A0A5E7WFV6_PSEFL</name>
<proteinExistence type="predicted"/>
<dbReference type="EMBL" id="CABVJH010000006">
    <property type="protein sequence ID" value="VVQ33724.1"/>
    <property type="molecule type" value="Genomic_DNA"/>
</dbReference>
<evidence type="ECO:0008006" key="3">
    <source>
        <dbReference type="Google" id="ProtNLM"/>
    </source>
</evidence>
<evidence type="ECO:0000313" key="2">
    <source>
        <dbReference type="Proteomes" id="UP000325645"/>
    </source>
</evidence>
<dbReference type="AlphaFoldDB" id="A0A5E7WFV6"/>
<sequence>MLIETVGLKLELLCKGVNFTSVFLEYYQVKPDNIEKRRAYGTGDSIVLNSNVRTPQEIILNGQIIVAANYNPNSNCCIDLEQGAPVLKCGNKTVKVTFPRRPRSYGKYLSSGELFEQHITVYGNSTLGIFSPGHCYYFNDGRECKFCSLGAARDSLSDHKMRIKGDAAGEAVSMAVKDEGHRYERVLLNGGTIPNYDKGYSIHMDLLERVKNINSSSSLDYHLISMPPKDFRLFERFKKIGNNMSMSLEVFNPKLFSEVCPGKAQDYTRERFLAAFEAAVEVLGRGNVYAGFVAGMEPLESIIEGVEYFGSMGVVPAVAVFHPDAGSQYSSRQRPSIDFLMTLGKKMSEIYRKEGFRPLIEGSGRNSLDTEAYLGGFV</sequence>
<dbReference type="NCBIfam" id="NF045502">
    <property type="entry name" value="variant_rSAM"/>
    <property type="match status" value="1"/>
</dbReference>
<organism evidence="1 2">
    <name type="scientific">Pseudomonas fluorescens</name>
    <dbReference type="NCBI Taxonomy" id="294"/>
    <lineage>
        <taxon>Bacteria</taxon>
        <taxon>Pseudomonadati</taxon>
        <taxon>Pseudomonadota</taxon>
        <taxon>Gammaproteobacteria</taxon>
        <taxon>Pseudomonadales</taxon>
        <taxon>Pseudomonadaceae</taxon>
        <taxon>Pseudomonas</taxon>
    </lineage>
</organism>
<dbReference type="InterPro" id="IPR013785">
    <property type="entry name" value="Aldolase_TIM"/>
</dbReference>
<dbReference type="Proteomes" id="UP000325645">
    <property type="component" value="Unassembled WGS sequence"/>
</dbReference>
<gene>
    <name evidence="1" type="ORF">PS943_03450</name>
</gene>
<dbReference type="InterPro" id="IPR058240">
    <property type="entry name" value="rSAM_sf"/>
</dbReference>
<reference evidence="1 2" key="1">
    <citation type="submission" date="2019-09" db="EMBL/GenBank/DDBJ databases">
        <authorList>
            <person name="Chandra G."/>
            <person name="Truman W A."/>
        </authorList>
    </citation>
    <scope>NUCLEOTIDE SEQUENCE [LARGE SCALE GENOMIC DNA]</scope>
    <source>
        <strain evidence="1">PS943</strain>
    </source>
</reference>
<evidence type="ECO:0000313" key="1">
    <source>
        <dbReference type="EMBL" id="VVQ33724.1"/>
    </source>
</evidence>
<dbReference type="SUPFAM" id="SSF102114">
    <property type="entry name" value="Radical SAM enzymes"/>
    <property type="match status" value="1"/>
</dbReference>